<dbReference type="SMART" id="SM00419">
    <property type="entry name" value="HTH_CRP"/>
    <property type="match status" value="1"/>
</dbReference>
<feature type="domain" description="HTH crp-type" evidence="5">
    <location>
        <begin position="158"/>
        <end position="226"/>
    </location>
</feature>
<proteinExistence type="predicted"/>
<dbReference type="PANTHER" id="PTHR24567:SF58">
    <property type="entry name" value="CYCLIC AMP-BINDING REGULATORY PROTEIN"/>
    <property type="match status" value="1"/>
</dbReference>
<dbReference type="Proteomes" id="UP000010802">
    <property type="component" value="Chromosome"/>
</dbReference>
<evidence type="ECO:0000313" key="7">
    <source>
        <dbReference type="Proteomes" id="UP000010802"/>
    </source>
</evidence>
<dbReference type="SUPFAM" id="SSF46785">
    <property type="entry name" value="Winged helix' DNA-binding domain"/>
    <property type="match status" value="1"/>
</dbReference>
<dbReference type="AlphaFoldDB" id="F4LV33"/>
<evidence type="ECO:0000313" key="6">
    <source>
        <dbReference type="EMBL" id="CDI41073.1"/>
    </source>
</evidence>
<dbReference type="InterPro" id="IPR018490">
    <property type="entry name" value="cNMP-bd_dom_sf"/>
</dbReference>
<dbReference type="InterPro" id="IPR012318">
    <property type="entry name" value="HTH_CRP"/>
</dbReference>
<dbReference type="RefSeq" id="WP_013779599.1">
    <property type="nucleotide sequence ID" value="NC_015519.1"/>
</dbReference>
<evidence type="ECO:0000259" key="4">
    <source>
        <dbReference type="PROSITE" id="PS50042"/>
    </source>
</evidence>
<dbReference type="PROSITE" id="PS50042">
    <property type="entry name" value="CNMP_BINDING_3"/>
    <property type="match status" value="1"/>
</dbReference>
<dbReference type="KEGG" id="tae:TepiRe1_2782"/>
<dbReference type="PROSITE" id="PS51063">
    <property type="entry name" value="HTH_CRP_2"/>
    <property type="match status" value="1"/>
</dbReference>
<evidence type="ECO:0000256" key="3">
    <source>
        <dbReference type="ARBA" id="ARBA00023163"/>
    </source>
</evidence>
<keyword evidence="3" id="KW-0804">Transcription</keyword>
<dbReference type="GO" id="GO:0003677">
    <property type="term" value="F:DNA binding"/>
    <property type="evidence" value="ECO:0007669"/>
    <property type="project" value="UniProtKB-KW"/>
</dbReference>
<evidence type="ECO:0000256" key="2">
    <source>
        <dbReference type="ARBA" id="ARBA00023125"/>
    </source>
</evidence>
<dbReference type="GO" id="GO:0003700">
    <property type="term" value="F:DNA-binding transcription factor activity"/>
    <property type="evidence" value="ECO:0007669"/>
    <property type="project" value="TreeGrafter"/>
</dbReference>
<organism evidence="6 7">
    <name type="scientific">Tepidanaerobacter acetatoxydans (strain DSM 21804 / JCM 16047 / Re1)</name>
    <dbReference type="NCBI Taxonomy" id="1209989"/>
    <lineage>
        <taxon>Bacteria</taxon>
        <taxon>Bacillati</taxon>
        <taxon>Bacillota</taxon>
        <taxon>Clostridia</taxon>
        <taxon>Thermosediminibacterales</taxon>
        <taxon>Tepidanaerobacteraceae</taxon>
        <taxon>Tepidanaerobacter</taxon>
    </lineage>
</organism>
<dbReference type="InterPro" id="IPR014710">
    <property type="entry name" value="RmlC-like_jellyroll"/>
</dbReference>
<keyword evidence="7" id="KW-1185">Reference proteome</keyword>
<dbReference type="SMART" id="SM00100">
    <property type="entry name" value="cNMP"/>
    <property type="match status" value="1"/>
</dbReference>
<sequence>MIYIFDVKASVLPETLLFEGIEKDDLALMLDCLEPRICDYKKDEFITMAGDAFESVGILLKGKAAVIKETFAGNRVVIAILQPGDMFGEMVVFSKNPVWPSTVIAQEDCMVFFLSGNKITGQCDKVCPWHKTLILNMLKIVSERALVLNKKVEYLTIKSMRGKISAFLMEQYKKTGKTTFVLPMNRNDMADFLNVSRPSMSREMSRMKDEGIIDYHRSAIKIKDIEALRQYAE</sequence>
<dbReference type="EMBL" id="HF563609">
    <property type="protein sequence ID" value="CDI41073.1"/>
    <property type="molecule type" value="Genomic_DNA"/>
</dbReference>
<evidence type="ECO:0000256" key="1">
    <source>
        <dbReference type="ARBA" id="ARBA00023015"/>
    </source>
</evidence>
<feature type="domain" description="Cyclic nucleotide-binding" evidence="4">
    <location>
        <begin position="17"/>
        <end position="115"/>
    </location>
</feature>
<dbReference type="InterPro" id="IPR050397">
    <property type="entry name" value="Env_Response_Regulators"/>
</dbReference>
<dbReference type="STRING" id="1209989.TepRe1_2581"/>
<dbReference type="Gene3D" id="2.60.120.10">
    <property type="entry name" value="Jelly Rolls"/>
    <property type="match status" value="1"/>
</dbReference>
<dbReference type="Pfam" id="PF13545">
    <property type="entry name" value="HTH_Crp_2"/>
    <property type="match status" value="1"/>
</dbReference>
<dbReference type="SUPFAM" id="SSF51206">
    <property type="entry name" value="cAMP-binding domain-like"/>
    <property type="match status" value="1"/>
</dbReference>
<reference evidence="7" key="1">
    <citation type="journal article" date="2013" name="Genome Announc.">
        <title>First genome sequence of a syntrophic acetate-oxidizing bacterium, Tepidanaerobacter acetatoxydans strain Re1.</title>
        <authorList>
            <person name="Manzoor S."/>
            <person name="Bongcam-Rudloff E."/>
            <person name="Schnurer A."/>
            <person name="Muller B."/>
        </authorList>
    </citation>
    <scope>NUCLEOTIDE SEQUENCE [LARGE SCALE GENOMIC DNA]</scope>
    <source>
        <strain evidence="7">Re1</strain>
    </source>
</reference>
<accession>F4LV33</accession>
<dbReference type="eggNOG" id="COG0664">
    <property type="taxonomic scope" value="Bacteria"/>
</dbReference>
<dbReference type="Pfam" id="PF00027">
    <property type="entry name" value="cNMP_binding"/>
    <property type="match status" value="1"/>
</dbReference>
<dbReference type="InterPro" id="IPR036390">
    <property type="entry name" value="WH_DNA-bd_sf"/>
</dbReference>
<dbReference type="KEGG" id="tep:TepRe1_2581"/>
<dbReference type="GO" id="GO:0005829">
    <property type="term" value="C:cytosol"/>
    <property type="evidence" value="ECO:0007669"/>
    <property type="project" value="TreeGrafter"/>
</dbReference>
<dbReference type="CDD" id="cd00038">
    <property type="entry name" value="CAP_ED"/>
    <property type="match status" value="1"/>
</dbReference>
<name>F4LV33_TEPAE</name>
<keyword evidence="1" id="KW-0805">Transcription regulation</keyword>
<gene>
    <name evidence="6" type="ordered locus">TEPIRE1_2782</name>
</gene>
<dbReference type="HOGENOM" id="CLU_075053_4_1_9"/>
<keyword evidence="2" id="KW-0238">DNA-binding</keyword>
<dbReference type="PANTHER" id="PTHR24567">
    <property type="entry name" value="CRP FAMILY TRANSCRIPTIONAL REGULATORY PROTEIN"/>
    <property type="match status" value="1"/>
</dbReference>
<evidence type="ECO:0000259" key="5">
    <source>
        <dbReference type="PROSITE" id="PS51063"/>
    </source>
</evidence>
<dbReference type="InterPro" id="IPR000595">
    <property type="entry name" value="cNMP-bd_dom"/>
</dbReference>
<protein>
    <submittedName>
        <fullName evidence="6">Transcriptional regulator, Crp/Fnr family</fullName>
    </submittedName>
</protein>